<evidence type="ECO:0000256" key="3">
    <source>
        <dbReference type="ARBA" id="ARBA00022679"/>
    </source>
</evidence>
<proteinExistence type="inferred from homology"/>
<dbReference type="InterPro" id="IPR029063">
    <property type="entry name" value="SAM-dependent_MTases_sf"/>
</dbReference>
<dbReference type="InterPro" id="IPR001525">
    <property type="entry name" value="C5_MeTfrase"/>
</dbReference>
<dbReference type="InterPro" id="IPR018117">
    <property type="entry name" value="C5_DNA_meth_AS"/>
</dbReference>
<evidence type="ECO:0000256" key="2">
    <source>
        <dbReference type="ARBA" id="ARBA00022603"/>
    </source>
</evidence>
<evidence type="ECO:0000256" key="1">
    <source>
        <dbReference type="ARBA" id="ARBA00011975"/>
    </source>
</evidence>
<sequence length="356" mass="39187">MPGSDFDRASIKVLDLFCGGGGLSEGFLQAGYDVVAGVDVNEDFLATYEHNHEDALAIQADLSTVGPEEFFEEYPVDPDEIDVVIGGPPCKGFSIAGHRDPDDERNYLVGNFIDFVEYVRPAAFVMENVPGIKSMEGGDTLRAILEGFERAGYEKPAYETLNAADYGVPQNRRRVIFQGRRDGSIPTYPERTHGPSKQATLTGKQLEPYVTVEDALLERGSEDCSGEERAIDDLPNHEKTNHSAEMVERISEVDPGESLYESYGDSWRRLPRDEPSITIKENHNAPFVHPVEDRVGTVRECAILQSFPDDYVFQGPKSTQLKVVGNAVPPGLSKAIAETLAEDLAEMERSVVADAE</sequence>
<evidence type="ECO:0000313" key="7">
    <source>
        <dbReference type="Proteomes" id="UP001597085"/>
    </source>
</evidence>
<evidence type="ECO:0000256" key="5">
    <source>
        <dbReference type="RuleBase" id="RU000416"/>
    </source>
</evidence>
<comment type="caution">
    <text evidence="6">The sequence shown here is derived from an EMBL/GenBank/DDBJ whole genome shotgun (WGS) entry which is preliminary data.</text>
</comment>
<dbReference type="SUPFAM" id="SSF53335">
    <property type="entry name" value="S-adenosyl-L-methionine-dependent methyltransferases"/>
    <property type="match status" value="1"/>
</dbReference>
<accession>A0ABD6CM51</accession>
<dbReference type="Pfam" id="PF00145">
    <property type="entry name" value="DNA_methylase"/>
    <property type="match status" value="1"/>
</dbReference>
<reference evidence="6 7" key="1">
    <citation type="journal article" date="2019" name="Int. J. Syst. Evol. Microbiol.">
        <title>The Global Catalogue of Microorganisms (GCM) 10K type strain sequencing project: providing services to taxonomists for standard genome sequencing and annotation.</title>
        <authorList>
            <consortium name="The Broad Institute Genomics Platform"/>
            <consortium name="The Broad Institute Genome Sequencing Center for Infectious Disease"/>
            <person name="Wu L."/>
            <person name="Ma J."/>
        </authorList>
    </citation>
    <scope>NUCLEOTIDE SEQUENCE [LARGE SCALE GENOMIC DNA]</scope>
    <source>
        <strain evidence="6 7">CGMCC 1.12121</strain>
    </source>
</reference>
<dbReference type="InterPro" id="IPR031303">
    <property type="entry name" value="C5_meth_CS"/>
</dbReference>
<dbReference type="InterPro" id="IPR050390">
    <property type="entry name" value="C5-Methyltransferase"/>
</dbReference>
<dbReference type="PANTHER" id="PTHR10629:SF52">
    <property type="entry name" value="DNA (CYTOSINE-5)-METHYLTRANSFERASE 1"/>
    <property type="match status" value="1"/>
</dbReference>
<dbReference type="PROSITE" id="PS51679">
    <property type="entry name" value="SAM_MT_C5"/>
    <property type="match status" value="1"/>
</dbReference>
<evidence type="ECO:0000313" key="6">
    <source>
        <dbReference type="EMBL" id="MFD1598376.1"/>
    </source>
</evidence>
<keyword evidence="7" id="KW-1185">Reference proteome</keyword>
<dbReference type="GO" id="GO:0003886">
    <property type="term" value="F:DNA (cytosine-5-)-methyltransferase activity"/>
    <property type="evidence" value="ECO:0007669"/>
    <property type="project" value="UniProtKB-EC"/>
</dbReference>
<dbReference type="NCBIfam" id="TIGR00675">
    <property type="entry name" value="dcm"/>
    <property type="match status" value="1"/>
</dbReference>
<gene>
    <name evidence="6" type="ORF">ACFSBX_05345</name>
</gene>
<dbReference type="Proteomes" id="UP001597085">
    <property type="component" value="Unassembled WGS sequence"/>
</dbReference>
<dbReference type="PRINTS" id="PR00105">
    <property type="entry name" value="C5METTRFRASE"/>
</dbReference>
<keyword evidence="2 6" id="KW-0489">Methyltransferase</keyword>
<keyword evidence="4" id="KW-0949">S-adenosyl-L-methionine</keyword>
<keyword evidence="3 6" id="KW-0808">Transferase</keyword>
<comment type="similarity">
    <text evidence="5">Belongs to the class I-like SAM-binding methyltransferase superfamily. C5-methyltransferase family.</text>
</comment>
<dbReference type="PROSITE" id="PS00094">
    <property type="entry name" value="C5_MTASE_1"/>
    <property type="match status" value="1"/>
</dbReference>
<dbReference type="Gene3D" id="3.90.120.10">
    <property type="entry name" value="DNA Methylase, subunit A, domain 2"/>
    <property type="match status" value="1"/>
</dbReference>
<dbReference type="RefSeq" id="WP_256423005.1">
    <property type="nucleotide sequence ID" value="NZ_JANHDI010000017.1"/>
</dbReference>
<dbReference type="AlphaFoldDB" id="A0ABD6CM51"/>
<dbReference type="EC" id="2.1.1.37" evidence="1"/>
<protein>
    <recommendedName>
        <fullName evidence="1">DNA (cytosine-5-)-methyltransferase</fullName>
        <ecNumber evidence="1">2.1.1.37</ecNumber>
    </recommendedName>
</protein>
<dbReference type="PANTHER" id="PTHR10629">
    <property type="entry name" value="CYTOSINE-SPECIFIC METHYLTRANSFERASE"/>
    <property type="match status" value="1"/>
</dbReference>
<dbReference type="EMBL" id="JBHUDK010000005">
    <property type="protein sequence ID" value="MFD1598376.1"/>
    <property type="molecule type" value="Genomic_DNA"/>
</dbReference>
<dbReference type="GO" id="GO:0032259">
    <property type="term" value="P:methylation"/>
    <property type="evidence" value="ECO:0007669"/>
    <property type="project" value="UniProtKB-KW"/>
</dbReference>
<dbReference type="PROSITE" id="PS00095">
    <property type="entry name" value="C5_MTASE_2"/>
    <property type="match status" value="1"/>
</dbReference>
<name>A0ABD6CM51_9EURY</name>
<organism evidence="6 7">
    <name type="scientific">Halobellus rarus</name>
    <dbReference type="NCBI Taxonomy" id="1126237"/>
    <lineage>
        <taxon>Archaea</taxon>
        <taxon>Methanobacteriati</taxon>
        <taxon>Methanobacteriota</taxon>
        <taxon>Stenosarchaea group</taxon>
        <taxon>Halobacteria</taxon>
        <taxon>Halobacteriales</taxon>
        <taxon>Haloferacaceae</taxon>
        <taxon>Halobellus</taxon>
    </lineage>
</organism>
<dbReference type="Gene3D" id="3.40.50.150">
    <property type="entry name" value="Vaccinia Virus protein VP39"/>
    <property type="match status" value="1"/>
</dbReference>
<evidence type="ECO:0000256" key="4">
    <source>
        <dbReference type="ARBA" id="ARBA00022691"/>
    </source>
</evidence>